<dbReference type="InterPro" id="IPR050266">
    <property type="entry name" value="AB_hydrolase_sf"/>
</dbReference>
<gene>
    <name evidence="3" type="ORF">GRI69_05970</name>
</gene>
<dbReference type="PANTHER" id="PTHR43798:SF31">
    <property type="entry name" value="AB HYDROLASE SUPERFAMILY PROTEIN YCLE"/>
    <property type="match status" value="1"/>
</dbReference>
<sequence>MKWVWRGMLVVAAILVIAFLVFRVPDTDPAEMRAKYGGSSSQFLMLEDGREIHLRDEGPRDAPVIVLLHGSNADLHTWEPWTERLREDYRVIRFDQRGHGLTGPAPDDDYSAQGFGADIDAVTEKLGIETFTLAGNSMGGGIAMAYALEKPWRLDALVLVDAAGAPVTREGSGNIAFKLAGMPVIGDIMSQLLPRSLVEKSLSQSVSNQDVVTDEAVDRYWELARYPGNRDATRKRFGSARATFASEEIERLQIPTLVMWGRDDALIPYEAGEWYAEHLPRATLVSYEGIGHLPMEEAGERSVIDLKIWLSDALIPPQLPVEEPPSTEPVVTSAS</sequence>
<dbReference type="RefSeq" id="WP_160727345.1">
    <property type="nucleotide sequence ID" value="NZ_WTYC01000002.1"/>
</dbReference>
<evidence type="ECO:0000259" key="2">
    <source>
        <dbReference type="Pfam" id="PF00561"/>
    </source>
</evidence>
<dbReference type="Gene3D" id="3.40.50.1820">
    <property type="entry name" value="alpha/beta hydrolase"/>
    <property type="match status" value="1"/>
</dbReference>
<name>A0A844XRC2_9SPHN</name>
<evidence type="ECO:0000256" key="1">
    <source>
        <dbReference type="ARBA" id="ARBA00022801"/>
    </source>
</evidence>
<dbReference type="InterPro" id="IPR029058">
    <property type="entry name" value="AB_hydrolase_fold"/>
</dbReference>
<keyword evidence="1 3" id="KW-0378">Hydrolase</keyword>
<dbReference type="AlphaFoldDB" id="A0A844XRC2"/>
<dbReference type="OrthoDB" id="8680283at2"/>
<dbReference type="InterPro" id="IPR000073">
    <property type="entry name" value="AB_hydrolase_1"/>
</dbReference>
<protein>
    <submittedName>
        <fullName evidence="3">Alpha/beta fold hydrolase</fullName>
    </submittedName>
</protein>
<proteinExistence type="predicted"/>
<organism evidence="3 4">
    <name type="scientific">Qipengyuania vulgaris</name>
    <dbReference type="NCBI Taxonomy" id="291985"/>
    <lineage>
        <taxon>Bacteria</taxon>
        <taxon>Pseudomonadati</taxon>
        <taxon>Pseudomonadota</taxon>
        <taxon>Alphaproteobacteria</taxon>
        <taxon>Sphingomonadales</taxon>
        <taxon>Erythrobacteraceae</taxon>
        <taxon>Qipengyuania</taxon>
    </lineage>
</organism>
<dbReference type="PRINTS" id="PR00111">
    <property type="entry name" value="ABHYDROLASE"/>
</dbReference>
<dbReference type="SUPFAM" id="SSF53474">
    <property type="entry name" value="alpha/beta-Hydrolases"/>
    <property type="match status" value="1"/>
</dbReference>
<dbReference type="Proteomes" id="UP000448199">
    <property type="component" value="Unassembled WGS sequence"/>
</dbReference>
<keyword evidence="4" id="KW-1185">Reference proteome</keyword>
<evidence type="ECO:0000313" key="3">
    <source>
        <dbReference type="EMBL" id="MXO47797.1"/>
    </source>
</evidence>
<evidence type="ECO:0000313" key="4">
    <source>
        <dbReference type="Proteomes" id="UP000448199"/>
    </source>
</evidence>
<feature type="domain" description="AB hydrolase-1" evidence="2">
    <location>
        <begin position="63"/>
        <end position="297"/>
    </location>
</feature>
<accession>A0A844XRC2</accession>
<dbReference type="GO" id="GO:0016020">
    <property type="term" value="C:membrane"/>
    <property type="evidence" value="ECO:0007669"/>
    <property type="project" value="TreeGrafter"/>
</dbReference>
<dbReference type="EMBL" id="WTYC01000002">
    <property type="protein sequence ID" value="MXO47797.1"/>
    <property type="molecule type" value="Genomic_DNA"/>
</dbReference>
<dbReference type="PANTHER" id="PTHR43798">
    <property type="entry name" value="MONOACYLGLYCEROL LIPASE"/>
    <property type="match status" value="1"/>
</dbReference>
<reference evidence="3 4" key="1">
    <citation type="submission" date="2019-12" db="EMBL/GenBank/DDBJ databases">
        <title>Genomic-based taxomic classification of the family Erythrobacteraceae.</title>
        <authorList>
            <person name="Xu L."/>
        </authorList>
    </citation>
    <scope>NUCLEOTIDE SEQUENCE [LARGE SCALE GENOMIC DNA]</scope>
    <source>
        <strain evidence="3 4">DSM 17792</strain>
    </source>
</reference>
<comment type="caution">
    <text evidence="3">The sequence shown here is derived from an EMBL/GenBank/DDBJ whole genome shotgun (WGS) entry which is preliminary data.</text>
</comment>
<dbReference type="GO" id="GO:0016787">
    <property type="term" value="F:hydrolase activity"/>
    <property type="evidence" value="ECO:0007669"/>
    <property type="project" value="UniProtKB-KW"/>
</dbReference>
<dbReference type="Pfam" id="PF00561">
    <property type="entry name" value="Abhydrolase_1"/>
    <property type="match status" value="1"/>
</dbReference>